<comment type="caution">
    <text evidence="2">The sequence shown here is derived from an EMBL/GenBank/DDBJ whole genome shotgun (WGS) entry which is preliminary data.</text>
</comment>
<dbReference type="RefSeq" id="WP_133583274.1">
    <property type="nucleotide sequence ID" value="NZ_SNYV01000011.1"/>
</dbReference>
<evidence type="ECO:0000256" key="1">
    <source>
        <dbReference type="SAM" id="SignalP"/>
    </source>
</evidence>
<keyword evidence="3" id="KW-1185">Reference proteome</keyword>
<reference evidence="2 3" key="1">
    <citation type="submission" date="2019-03" db="EMBL/GenBank/DDBJ databases">
        <title>Genomic Encyclopedia of Archaeal and Bacterial Type Strains, Phase II (KMG-II): from individual species to whole genera.</title>
        <authorList>
            <person name="Goeker M."/>
        </authorList>
    </citation>
    <scope>NUCLEOTIDE SEQUENCE [LARGE SCALE GENOMIC DNA]</scope>
    <source>
        <strain evidence="2 3">DSM 28353</strain>
    </source>
</reference>
<accession>A0A4R6WL83</accession>
<dbReference type="AlphaFoldDB" id="A0A4R6WL83"/>
<gene>
    <name evidence="2" type="ORF">CLV99_0920</name>
</gene>
<dbReference type="Proteomes" id="UP000295292">
    <property type="component" value="Unassembled WGS sequence"/>
</dbReference>
<evidence type="ECO:0000313" key="2">
    <source>
        <dbReference type="EMBL" id="TDQ79482.1"/>
    </source>
</evidence>
<keyword evidence="1" id="KW-0732">Signal</keyword>
<dbReference type="EMBL" id="SNYV01000011">
    <property type="protein sequence ID" value="TDQ79482.1"/>
    <property type="molecule type" value="Genomic_DNA"/>
</dbReference>
<evidence type="ECO:0000313" key="3">
    <source>
        <dbReference type="Proteomes" id="UP000295292"/>
    </source>
</evidence>
<organism evidence="2 3">
    <name type="scientific">Sphingobacterium yanglingense</name>
    <dbReference type="NCBI Taxonomy" id="1437280"/>
    <lineage>
        <taxon>Bacteria</taxon>
        <taxon>Pseudomonadati</taxon>
        <taxon>Bacteroidota</taxon>
        <taxon>Sphingobacteriia</taxon>
        <taxon>Sphingobacteriales</taxon>
        <taxon>Sphingobacteriaceae</taxon>
        <taxon>Sphingobacterium</taxon>
    </lineage>
</organism>
<proteinExistence type="predicted"/>
<protein>
    <recommendedName>
        <fullName evidence="4">Lipocalin-like protein</fullName>
    </recommendedName>
</protein>
<sequence>MKHLVASIILVMVVMSAQAQSIKSDIIGKWEVTKREFFNSKGKPDPKRPTETARESGYKTIYDFKKKGILEYSELGEFDADIRDLSYMVDGKVIMVTDKETYDIIWKLDVVFSESKKTIFLIEETEYGTERKTLVRR</sequence>
<evidence type="ECO:0008006" key="4">
    <source>
        <dbReference type="Google" id="ProtNLM"/>
    </source>
</evidence>
<feature type="chain" id="PRO_5020419808" description="Lipocalin-like protein" evidence="1">
    <location>
        <begin position="20"/>
        <end position="137"/>
    </location>
</feature>
<dbReference type="OrthoDB" id="9965379at2"/>
<feature type="signal peptide" evidence="1">
    <location>
        <begin position="1"/>
        <end position="19"/>
    </location>
</feature>
<name>A0A4R6WL83_9SPHI</name>